<dbReference type="PANTHER" id="PTHR47234">
    <property type="match status" value="1"/>
</dbReference>
<dbReference type="InterPro" id="IPR039426">
    <property type="entry name" value="TonB-dep_rcpt-like"/>
</dbReference>
<evidence type="ECO:0000313" key="14">
    <source>
        <dbReference type="Proteomes" id="UP000706039"/>
    </source>
</evidence>
<dbReference type="Gene3D" id="2.40.170.20">
    <property type="entry name" value="TonB-dependent receptor, beta-barrel domain"/>
    <property type="match status" value="1"/>
</dbReference>
<evidence type="ECO:0000259" key="12">
    <source>
        <dbReference type="SMART" id="SM00965"/>
    </source>
</evidence>
<keyword evidence="7 11" id="KW-0798">TonB box</keyword>
<dbReference type="PROSITE" id="PS52016">
    <property type="entry name" value="TONB_DEPENDENT_REC_3"/>
    <property type="match status" value="1"/>
</dbReference>
<keyword evidence="13" id="KW-0675">Receptor</keyword>
<evidence type="ECO:0000256" key="9">
    <source>
        <dbReference type="ARBA" id="ARBA00023237"/>
    </source>
</evidence>
<evidence type="ECO:0000256" key="1">
    <source>
        <dbReference type="ARBA" id="ARBA00004571"/>
    </source>
</evidence>
<dbReference type="Pfam" id="PF07715">
    <property type="entry name" value="Plug"/>
    <property type="match status" value="1"/>
</dbReference>
<evidence type="ECO:0000313" key="13">
    <source>
        <dbReference type="EMBL" id="MBY8825586.1"/>
    </source>
</evidence>
<keyword evidence="4" id="KW-0410">Iron transport</keyword>
<keyword evidence="4" id="KW-0406">Ion transport</keyword>
<keyword evidence="5 10" id="KW-0812">Transmembrane</keyword>
<protein>
    <submittedName>
        <fullName evidence="13">TonB-dependent receptor</fullName>
    </submittedName>
</protein>
<evidence type="ECO:0000256" key="7">
    <source>
        <dbReference type="ARBA" id="ARBA00023077"/>
    </source>
</evidence>
<dbReference type="Gene3D" id="2.170.130.10">
    <property type="entry name" value="TonB-dependent receptor, plug domain"/>
    <property type="match status" value="1"/>
</dbReference>
<dbReference type="InterPro" id="IPR036942">
    <property type="entry name" value="Beta-barrel_TonB_sf"/>
</dbReference>
<comment type="subcellular location">
    <subcellularLocation>
        <location evidence="1 10">Cell outer membrane</location>
        <topology evidence="1 10">Multi-pass membrane protein</topology>
    </subcellularLocation>
</comment>
<keyword evidence="3 10" id="KW-1134">Transmembrane beta strand</keyword>
<evidence type="ECO:0000256" key="11">
    <source>
        <dbReference type="RuleBase" id="RU003357"/>
    </source>
</evidence>
<name>A0ABS7PWR7_9SPHN</name>
<organism evidence="13 14">
    <name type="scientific">Sphingomonas colocasiae</name>
    <dbReference type="NCBI Taxonomy" id="1848973"/>
    <lineage>
        <taxon>Bacteria</taxon>
        <taxon>Pseudomonadati</taxon>
        <taxon>Pseudomonadota</taxon>
        <taxon>Alphaproteobacteria</taxon>
        <taxon>Sphingomonadales</taxon>
        <taxon>Sphingomonadaceae</taxon>
        <taxon>Sphingomonas</taxon>
    </lineage>
</organism>
<dbReference type="SMART" id="SM00965">
    <property type="entry name" value="STN"/>
    <property type="match status" value="1"/>
</dbReference>
<feature type="domain" description="Secretin/TonB short N-terminal" evidence="12">
    <location>
        <begin position="24"/>
        <end position="75"/>
    </location>
</feature>
<keyword evidence="6" id="KW-0408">Iron</keyword>
<dbReference type="Pfam" id="PF07660">
    <property type="entry name" value="STN"/>
    <property type="match status" value="1"/>
</dbReference>
<evidence type="ECO:0000256" key="10">
    <source>
        <dbReference type="PROSITE-ProRule" id="PRU01360"/>
    </source>
</evidence>
<evidence type="ECO:0000256" key="8">
    <source>
        <dbReference type="ARBA" id="ARBA00023136"/>
    </source>
</evidence>
<dbReference type="EMBL" id="JAINVV010000012">
    <property type="protein sequence ID" value="MBY8825586.1"/>
    <property type="molecule type" value="Genomic_DNA"/>
</dbReference>
<evidence type="ECO:0000256" key="5">
    <source>
        <dbReference type="ARBA" id="ARBA00022692"/>
    </source>
</evidence>
<sequence length="838" mass="88927">MRNFDVPAQEAGRGVAALARQADAQILISGRDARGKRTQAVKGSMTIEQALDRLLRGSGLVARRTAASAWSVVPDQSGTGISQAPPATVLAGVQNEDDDAGRVIVVTGTSLRGVQPTGSPLLQIDRRQIAESGLSTTQDVLRSLPQNFGGGASEGTTFSVRDGSEQNVAGGAGVNLRGLGNDSTLVLINGQRVAPGGSNGGFVDVSMVPVSAIARIDVLTDSASAIYGSDAVGGVINIILDDRYSGFETGLRAGVTTQGGGQFMQASQSAGTAWRGGRGSIHYEYRWQDRLDVGQRAFSAAAVGPTDLLSSQERHSLFATVSQDVGGATRLFAQALLSTRDADRNLNNPRLRRQFIYRNSVVQVGGSAGFTTAIGNGLDIDGNAAFSRVSTEGDRFQRGASRDFFNHVVSQIGSANLKLGGRLFELPGGEARGAVGVEYRRESFFDRARERTIGIVAPHLRRNIAAGFGELNLPLVSADSDITLINELRLSGAVRYEHYSDAGTAFSPRLGVDWKPVGGVRLRGSIGRSFRAPLLTELDTSTKQAILLFLPNPASPTGETLTLVPATAPAPDLRPERATIWSLGADVEPRFARGLRLSATYFSIDFRDRIAVVSGFGRAFLDPAYAPIITLNPSAGMIAEATSNLGFPLENLTEFEPEDAEAIFDQRTLNIARTRSKGLDISIAYAGTIGDVRAALSGNATFLFKRDDQISPASQALDSAGTVFNPADFRLRAGLTLGHKRTSLSLFANHVGGYVDNQRPVTQGIASWTTFDATVSHEIPRDAHILGGLTVSLSIQNLFDSDPPFVVDLGNSAQSLGYDPTNANPLGRMISVSLRKSW</sequence>
<dbReference type="InterPro" id="IPR012910">
    <property type="entry name" value="Plug_dom"/>
</dbReference>
<proteinExistence type="inferred from homology"/>
<evidence type="ECO:0000256" key="6">
    <source>
        <dbReference type="ARBA" id="ARBA00023004"/>
    </source>
</evidence>
<dbReference type="InterPro" id="IPR011662">
    <property type="entry name" value="Secretin/TonB_short_N"/>
</dbReference>
<keyword evidence="2 10" id="KW-0813">Transport</keyword>
<keyword evidence="9 10" id="KW-0998">Cell outer membrane</keyword>
<dbReference type="InterPro" id="IPR000531">
    <property type="entry name" value="Beta-barrel_TonB"/>
</dbReference>
<dbReference type="Gene3D" id="3.55.50.30">
    <property type="match status" value="1"/>
</dbReference>
<gene>
    <name evidence="13" type="ORF">K7G82_25010</name>
</gene>
<comment type="caution">
    <text evidence="13">The sequence shown here is derived from an EMBL/GenBank/DDBJ whole genome shotgun (WGS) entry which is preliminary data.</text>
</comment>
<dbReference type="InterPro" id="IPR037066">
    <property type="entry name" value="Plug_dom_sf"/>
</dbReference>
<accession>A0ABS7PWR7</accession>
<comment type="similarity">
    <text evidence="10 11">Belongs to the TonB-dependent receptor family.</text>
</comment>
<keyword evidence="14" id="KW-1185">Reference proteome</keyword>
<dbReference type="SUPFAM" id="SSF56935">
    <property type="entry name" value="Porins"/>
    <property type="match status" value="1"/>
</dbReference>
<evidence type="ECO:0000256" key="3">
    <source>
        <dbReference type="ARBA" id="ARBA00022452"/>
    </source>
</evidence>
<keyword evidence="8 10" id="KW-0472">Membrane</keyword>
<dbReference type="Proteomes" id="UP000706039">
    <property type="component" value="Unassembled WGS sequence"/>
</dbReference>
<evidence type="ECO:0000256" key="4">
    <source>
        <dbReference type="ARBA" id="ARBA00022496"/>
    </source>
</evidence>
<dbReference type="Pfam" id="PF00593">
    <property type="entry name" value="TonB_dep_Rec_b-barrel"/>
    <property type="match status" value="1"/>
</dbReference>
<evidence type="ECO:0000256" key="2">
    <source>
        <dbReference type="ARBA" id="ARBA00022448"/>
    </source>
</evidence>
<reference evidence="13 14" key="1">
    <citation type="submission" date="2021-08" db="EMBL/GenBank/DDBJ databases">
        <authorList>
            <person name="Tuo L."/>
        </authorList>
    </citation>
    <scope>NUCLEOTIDE SEQUENCE [LARGE SCALE GENOMIC DNA]</scope>
    <source>
        <strain evidence="13 14">JCM 31229</strain>
    </source>
</reference>
<dbReference type="PANTHER" id="PTHR47234:SF2">
    <property type="entry name" value="TONB-DEPENDENT RECEPTOR"/>
    <property type="match status" value="1"/>
</dbReference>